<evidence type="ECO:0000313" key="2">
    <source>
        <dbReference type="Proteomes" id="UP001151760"/>
    </source>
</evidence>
<dbReference type="PANTHER" id="PTHR46929">
    <property type="entry name" value="EXPRESSED PROTEIN"/>
    <property type="match status" value="1"/>
</dbReference>
<sequence length="288" mass="33909">EDRDKELEDEVMHEVLNATQYEEVHAPRDADDGGEQIRDSMANEMWNGYLLYPNNEINADELSKSLKKDIRKDNLQNRLRTLKLSFAKYYDVFRGASLSGFSWDPVTKLMQEEDEVWEALIKEKPDAVNLRTIPIHQYNELMDLFAKDRATSEASETAKERKNQMKQDEQPVETIDEIDQLLQTHYHQKEKKKLEEDAFSSKIMSSLNNLADAIDRTTKVRKVPRPRVLFERKIYQELQLMGCCTTCMRISSSISFFWWEFEQTRALFGFPVEMRTGILQQFLMDENE</sequence>
<reference evidence="1" key="1">
    <citation type="journal article" date="2022" name="Int. J. Mol. Sci.">
        <title>Draft Genome of Tanacetum Coccineum: Genomic Comparison of Closely Related Tanacetum-Family Plants.</title>
        <authorList>
            <person name="Yamashiro T."/>
            <person name="Shiraishi A."/>
            <person name="Nakayama K."/>
            <person name="Satake H."/>
        </authorList>
    </citation>
    <scope>NUCLEOTIDE SEQUENCE</scope>
</reference>
<evidence type="ECO:0000313" key="1">
    <source>
        <dbReference type="EMBL" id="GJT09750.1"/>
    </source>
</evidence>
<name>A0ABQ5B4C6_9ASTR</name>
<dbReference type="Proteomes" id="UP001151760">
    <property type="component" value="Unassembled WGS sequence"/>
</dbReference>
<feature type="non-terminal residue" evidence="1">
    <location>
        <position position="1"/>
    </location>
</feature>
<reference evidence="1" key="2">
    <citation type="submission" date="2022-01" db="EMBL/GenBank/DDBJ databases">
        <authorList>
            <person name="Yamashiro T."/>
            <person name="Shiraishi A."/>
            <person name="Satake H."/>
            <person name="Nakayama K."/>
        </authorList>
    </citation>
    <scope>NUCLEOTIDE SEQUENCE</scope>
</reference>
<accession>A0ABQ5B4C6</accession>
<evidence type="ECO:0008006" key="3">
    <source>
        <dbReference type="Google" id="ProtNLM"/>
    </source>
</evidence>
<dbReference type="EMBL" id="BQNB010012934">
    <property type="protein sequence ID" value="GJT09750.1"/>
    <property type="molecule type" value="Genomic_DNA"/>
</dbReference>
<keyword evidence="2" id="KW-1185">Reference proteome</keyword>
<proteinExistence type="predicted"/>
<comment type="caution">
    <text evidence="1">The sequence shown here is derived from an EMBL/GenBank/DDBJ whole genome shotgun (WGS) entry which is preliminary data.</text>
</comment>
<protein>
    <recommendedName>
        <fullName evidence="3">Myb/SANT-like domain-containing protein</fullName>
    </recommendedName>
</protein>
<gene>
    <name evidence="1" type="ORF">Tco_0856792</name>
</gene>
<dbReference type="PANTHER" id="PTHR46929:SF4">
    <property type="entry name" value="MYB_SANT-LIKE DOMAIN-CONTAINING PROTEIN"/>
    <property type="match status" value="1"/>
</dbReference>
<organism evidence="1 2">
    <name type="scientific">Tanacetum coccineum</name>
    <dbReference type="NCBI Taxonomy" id="301880"/>
    <lineage>
        <taxon>Eukaryota</taxon>
        <taxon>Viridiplantae</taxon>
        <taxon>Streptophyta</taxon>
        <taxon>Embryophyta</taxon>
        <taxon>Tracheophyta</taxon>
        <taxon>Spermatophyta</taxon>
        <taxon>Magnoliopsida</taxon>
        <taxon>eudicotyledons</taxon>
        <taxon>Gunneridae</taxon>
        <taxon>Pentapetalae</taxon>
        <taxon>asterids</taxon>
        <taxon>campanulids</taxon>
        <taxon>Asterales</taxon>
        <taxon>Asteraceae</taxon>
        <taxon>Asteroideae</taxon>
        <taxon>Anthemideae</taxon>
        <taxon>Anthemidinae</taxon>
        <taxon>Tanacetum</taxon>
    </lineage>
</organism>